<evidence type="ECO:0000313" key="8">
    <source>
        <dbReference type="Proteomes" id="UP000655830"/>
    </source>
</evidence>
<dbReference type="PANTHER" id="PTHR42991">
    <property type="entry name" value="ALDEHYDE DEHYDROGENASE"/>
    <property type="match status" value="1"/>
</dbReference>
<evidence type="ECO:0000256" key="2">
    <source>
        <dbReference type="ARBA" id="ARBA00022857"/>
    </source>
</evidence>
<name>A0A926IC90_9FIRM</name>
<dbReference type="InterPro" id="IPR029510">
    <property type="entry name" value="Ald_DH_CS_GLU"/>
</dbReference>
<dbReference type="InterPro" id="IPR051020">
    <property type="entry name" value="ALDH-related_metabolic_enz"/>
</dbReference>
<dbReference type="Gene3D" id="3.40.605.10">
    <property type="entry name" value="Aldehyde Dehydrogenase, Chain A, domain 1"/>
    <property type="match status" value="1"/>
</dbReference>
<sequence>MFQVIRDKDNCYYNSVDGSWKPSRTGKTIKIFSPIDGQFIGMVPSMTTEEVDEVMASAKAAQKTWKETPLIERAKVLNQAAFLLREHKEEIAKVLVREIAKDIKSSIAEVERTADFLLFTADAAKQMKGEMLQADAFPGYGTNKMSFISREPLGTVLAISPFNYPVNLSTSKIAPALVGGNTVVLKPPTQGSISTLHLVRIFEMAGVPKGVLNTVTGRGSEIGDYVVTHKDVDFINFTGSTEIGQHLASISTMKPLLMELGGKDAAIVLDDADLDWAASNIVSGAFSYSGQRCTAVKRVLVDEKVGDTLVEKIKEKVDKLVVGDPFDEKTVIVPLISSASADFVEELIKDALDKGGKLLAGGKREGNTIYPTLIDHVTEEMRLAWEEPFGPVLPIIRVKDIDEAIRIANESEYGLQSSVFTKNIDKAFGIARRLEVGTVQINNKTERGPDHFPFLGVKSSGMGTQGIRYSIEAMTRPKATVLNLIDHI</sequence>
<dbReference type="PROSITE" id="PS00687">
    <property type="entry name" value="ALDEHYDE_DEHYDR_GLU"/>
    <property type="match status" value="1"/>
</dbReference>
<dbReference type="Gene3D" id="3.40.309.10">
    <property type="entry name" value="Aldehyde Dehydrogenase, Chain A, domain 2"/>
    <property type="match status" value="1"/>
</dbReference>
<dbReference type="AlphaFoldDB" id="A0A926IC90"/>
<dbReference type="InterPro" id="IPR016161">
    <property type="entry name" value="Ald_DH/histidinol_DH"/>
</dbReference>
<evidence type="ECO:0000259" key="6">
    <source>
        <dbReference type="Pfam" id="PF00171"/>
    </source>
</evidence>
<feature type="active site" evidence="4">
    <location>
        <position position="259"/>
    </location>
</feature>
<comment type="similarity">
    <text evidence="1 5">Belongs to the aldehyde dehydrogenase family.</text>
</comment>
<dbReference type="InterPro" id="IPR016163">
    <property type="entry name" value="Ald_DH_C"/>
</dbReference>
<accession>A0A926IC90</accession>
<protein>
    <submittedName>
        <fullName evidence="7">NADP-dependent glyceraldehyde-3-phosphate dehydrogenase</fullName>
    </submittedName>
</protein>
<dbReference type="SUPFAM" id="SSF53720">
    <property type="entry name" value="ALDH-like"/>
    <property type="match status" value="1"/>
</dbReference>
<evidence type="ECO:0000256" key="3">
    <source>
        <dbReference type="ARBA" id="ARBA00023002"/>
    </source>
</evidence>
<reference evidence="7" key="1">
    <citation type="submission" date="2020-08" db="EMBL/GenBank/DDBJ databases">
        <title>Genome public.</title>
        <authorList>
            <person name="Liu C."/>
            <person name="Sun Q."/>
        </authorList>
    </citation>
    <scope>NUCLEOTIDE SEQUENCE</scope>
    <source>
        <strain evidence="7">NSJ-12</strain>
    </source>
</reference>
<evidence type="ECO:0000313" key="7">
    <source>
        <dbReference type="EMBL" id="MBC8578467.1"/>
    </source>
</evidence>
<dbReference type="InterPro" id="IPR015590">
    <property type="entry name" value="Aldehyde_DH_dom"/>
</dbReference>
<dbReference type="FunFam" id="3.40.605.10:FF:000007">
    <property type="entry name" value="NAD/NADP-dependent betaine aldehyde dehydrogenase"/>
    <property type="match status" value="1"/>
</dbReference>
<dbReference type="RefSeq" id="WP_177671468.1">
    <property type="nucleotide sequence ID" value="NZ_JACRSY010000003.1"/>
</dbReference>
<dbReference type="Proteomes" id="UP000655830">
    <property type="component" value="Unassembled WGS sequence"/>
</dbReference>
<comment type="caution">
    <text evidence="7">The sequence shown here is derived from an EMBL/GenBank/DDBJ whole genome shotgun (WGS) entry which is preliminary data.</text>
</comment>
<gene>
    <name evidence="7" type="ORF">H8718_02825</name>
</gene>
<feature type="domain" description="Aldehyde dehydrogenase" evidence="6">
    <location>
        <begin position="20"/>
        <end position="479"/>
    </location>
</feature>
<keyword evidence="8" id="KW-1185">Reference proteome</keyword>
<evidence type="ECO:0000256" key="4">
    <source>
        <dbReference type="PROSITE-ProRule" id="PRU10007"/>
    </source>
</evidence>
<dbReference type="GO" id="GO:0008911">
    <property type="term" value="F:lactaldehyde dehydrogenase (NAD+) activity"/>
    <property type="evidence" value="ECO:0007669"/>
    <property type="project" value="TreeGrafter"/>
</dbReference>
<keyword evidence="3 5" id="KW-0560">Oxidoreductase</keyword>
<proteinExistence type="inferred from homology"/>
<organism evidence="7 8">
    <name type="scientific">Zhenhengia yiwuensis</name>
    <dbReference type="NCBI Taxonomy" id="2763666"/>
    <lineage>
        <taxon>Bacteria</taxon>
        <taxon>Bacillati</taxon>
        <taxon>Bacillota</taxon>
        <taxon>Clostridia</taxon>
        <taxon>Lachnospirales</taxon>
        <taxon>Lachnospiraceae</taxon>
        <taxon>Zhenhengia</taxon>
    </lineage>
</organism>
<dbReference type="EMBL" id="JACRSY010000003">
    <property type="protein sequence ID" value="MBC8578467.1"/>
    <property type="molecule type" value="Genomic_DNA"/>
</dbReference>
<evidence type="ECO:0000256" key="5">
    <source>
        <dbReference type="RuleBase" id="RU003345"/>
    </source>
</evidence>
<dbReference type="FunFam" id="3.40.309.10:FF:000022">
    <property type="entry name" value="NADP-dependent glyceraldehyde-3-phosphate dehydrogenase"/>
    <property type="match status" value="1"/>
</dbReference>
<dbReference type="CDD" id="cd07082">
    <property type="entry name" value="ALDH_F11_NP-GAPDH"/>
    <property type="match status" value="1"/>
</dbReference>
<keyword evidence="2" id="KW-0521">NADP</keyword>
<dbReference type="PANTHER" id="PTHR42991:SF1">
    <property type="entry name" value="ALDEHYDE DEHYDROGENASE"/>
    <property type="match status" value="1"/>
</dbReference>
<dbReference type="InterPro" id="IPR016162">
    <property type="entry name" value="Ald_DH_N"/>
</dbReference>
<dbReference type="InterPro" id="IPR016160">
    <property type="entry name" value="Ald_DH_CS_CYS"/>
</dbReference>
<dbReference type="PROSITE" id="PS00070">
    <property type="entry name" value="ALDEHYDE_DEHYDR_CYS"/>
    <property type="match status" value="1"/>
</dbReference>
<dbReference type="Pfam" id="PF00171">
    <property type="entry name" value="Aldedh"/>
    <property type="match status" value="1"/>
</dbReference>
<evidence type="ECO:0000256" key="1">
    <source>
        <dbReference type="ARBA" id="ARBA00009986"/>
    </source>
</evidence>